<dbReference type="STRING" id="545694.TREPR_3309"/>
<dbReference type="RefSeq" id="WP_015706967.1">
    <property type="nucleotide sequence ID" value="NC_015578.1"/>
</dbReference>
<organism evidence="1 2">
    <name type="scientific">Treponema primitia (strain ATCC BAA-887 / DSM 12427 / ZAS-2)</name>
    <dbReference type="NCBI Taxonomy" id="545694"/>
    <lineage>
        <taxon>Bacteria</taxon>
        <taxon>Pseudomonadati</taxon>
        <taxon>Spirochaetota</taxon>
        <taxon>Spirochaetia</taxon>
        <taxon>Spirochaetales</taxon>
        <taxon>Treponemataceae</taxon>
        <taxon>Treponema</taxon>
    </lineage>
</organism>
<dbReference type="HOGENOM" id="CLU_067295_0_0_12"/>
<name>F5YKA6_TREPZ</name>
<sequence length="279" mass="31126">MFGTVRANRKALSPEERKRYDGAYCGLCCELGARAGALGRSCLSYDMAFLSMLLSSVYKLDEKQKNCVCAFRPIPHPCIANEALSYCADMNIILSYYQALDDWKDDRKRSAKQKSDALAAYLPTLSEKWPGQCLTIKEKLKDLSAIEKANELNPDLPMNCFGELLGEIFLWAPGGAACSADSGEYAAPLKAMGAALGRFIYLLDACNDLRRDIKKQRYNPLVVQRREEFTPLLTMMMAECTAACDKLPINRDSGILRNVLYSGVWQSYRHPSGKKKAEA</sequence>
<dbReference type="OrthoDB" id="1722540at2"/>
<dbReference type="EMBL" id="CP001843">
    <property type="protein sequence ID" value="AEF86738.1"/>
    <property type="molecule type" value="Genomic_DNA"/>
</dbReference>
<proteinExistence type="predicted"/>
<keyword evidence="2" id="KW-1185">Reference proteome</keyword>
<protein>
    <submittedName>
        <fullName evidence="1">Uncharacterized protein</fullName>
    </submittedName>
</protein>
<reference evidence="2" key="1">
    <citation type="submission" date="2009-12" db="EMBL/GenBank/DDBJ databases">
        <title>Complete sequence of Treponema primitia strain ZAS-2.</title>
        <authorList>
            <person name="Tetu S.G."/>
            <person name="Matson E."/>
            <person name="Ren Q."/>
            <person name="Seshadri R."/>
            <person name="Elbourne L."/>
            <person name="Hassan K.A."/>
            <person name="Durkin A."/>
            <person name="Radune D."/>
            <person name="Mohamoud Y."/>
            <person name="Shay R."/>
            <person name="Jin S."/>
            <person name="Zhang X."/>
            <person name="Lucey K."/>
            <person name="Ballor N.R."/>
            <person name="Ottesen E."/>
            <person name="Rosenthal R."/>
            <person name="Allen A."/>
            <person name="Leadbetter J.R."/>
            <person name="Paulsen I.T."/>
        </authorList>
    </citation>
    <scope>NUCLEOTIDE SEQUENCE [LARGE SCALE GENOMIC DNA]</scope>
    <source>
        <strain evidence="2">ATCC BAA-887 / DSM 12427 / ZAS-2</strain>
    </source>
</reference>
<dbReference type="Pfam" id="PF18937">
    <property type="entry name" value="DUF5685"/>
    <property type="match status" value="1"/>
</dbReference>
<accession>F5YKA6</accession>
<dbReference type="eggNOG" id="ENOG5030KXB">
    <property type="taxonomic scope" value="Bacteria"/>
</dbReference>
<dbReference type="KEGG" id="tpi:TREPR_3309"/>
<reference evidence="1 2" key="2">
    <citation type="journal article" date="2011" name="ISME J.">
        <title>RNA-seq reveals cooperative metabolic interactions between two termite-gut spirochete species in co-culture.</title>
        <authorList>
            <person name="Rosenthal A.Z."/>
            <person name="Matson E.G."/>
            <person name="Eldar A."/>
            <person name="Leadbetter J.R."/>
        </authorList>
    </citation>
    <scope>NUCLEOTIDE SEQUENCE [LARGE SCALE GENOMIC DNA]</scope>
    <source>
        <strain evidence="2">ATCC BAA-887 / DSM 12427 / ZAS-2</strain>
    </source>
</reference>
<dbReference type="Proteomes" id="UP000009223">
    <property type="component" value="Chromosome"/>
</dbReference>
<dbReference type="InterPro" id="IPR043740">
    <property type="entry name" value="DUF5685"/>
</dbReference>
<dbReference type="AlphaFoldDB" id="F5YKA6"/>
<evidence type="ECO:0000313" key="1">
    <source>
        <dbReference type="EMBL" id="AEF86738.1"/>
    </source>
</evidence>
<gene>
    <name evidence="1" type="ordered locus">TREPR_3309</name>
</gene>
<evidence type="ECO:0000313" key="2">
    <source>
        <dbReference type="Proteomes" id="UP000009223"/>
    </source>
</evidence>